<evidence type="ECO:0000313" key="2">
    <source>
        <dbReference type="Proteomes" id="UP001366503"/>
    </source>
</evidence>
<dbReference type="Proteomes" id="UP001366503">
    <property type="component" value="Unassembled WGS sequence"/>
</dbReference>
<accession>A0ABU8K7D7</accession>
<evidence type="ECO:0000313" key="1">
    <source>
        <dbReference type="EMBL" id="MEI9401661.1"/>
    </source>
</evidence>
<sequence length="331" mass="36689">MECRSIVLNLDIDGMVEPVVKLGVDLAQRFDARLIGLSAADVAPPVVMEGGMAFEGESMMRQRKNIRRRLEDLHAKFESIAGARVHTQWRGAVGNPTRLLIESARLADLIVTASPEGASFGNAYRSTDLGNLILQAGRPVFVPSTNQENFRINKVLVGWTDTREARRAVLDAMPFLQLAQEVRIITIDDGPTDETWNGLDDVVAFLDLHGIEAKAEVFPEKSNGGTIADVAGAMNADLVITRAYGHSRLREWIFGGATRALLEADRLNRLMRTDRRHRWRSASPPRFRERIPPPLGWLLVSRDKPAGQTYRKNSGLLLFALGGDQRPVPLP</sequence>
<protein>
    <submittedName>
        <fullName evidence="1">Universal stress protein</fullName>
    </submittedName>
</protein>
<reference evidence="1 2" key="1">
    <citation type="submission" date="2022-12" db="EMBL/GenBank/DDBJ databases">
        <authorList>
            <person name="Muema E."/>
        </authorList>
    </citation>
    <scope>NUCLEOTIDE SEQUENCE [LARGE SCALE GENOMIC DNA]</scope>
    <source>
        <strain evidence="2">1330</strain>
    </source>
</reference>
<gene>
    <name evidence="1" type="ORF">O7A05_05580</name>
</gene>
<name>A0ABU8K7D7_9HYPH</name>
<comment type="caution">
    <text evidence="1">The sequence shown here is derived from an EMBL/GenBank/DDBJ whole genome shotgun (WGS) entry which is preliminary data.</text>
</comment>
<proteinExistence type="predicted"/>
<keyword evidence="2" id="KW-1185">Reference proteome</keyword>
<dbReference type="SUPFAM" id="SSF52402">
    <property type="entry name" value="Adenine nucleotide alpha hydrolases-like"/>
    <property type="match status" value="2"/>
</dbReference>
<dbReference type="Gene3D" id="3.40.50.12370">
    <property type="match status" value="1"/>
</dbReference>
<organism evidence="1 2">
    <name type="scientific">Mesorhizobium argentiipisi</name>
    <dbReference type="NCBI Taxonomy" id="3015175"/>
    <lineage>
        <taxon>Bacteria</taxon>
        <taxon>Pseudomonadati</taxon>
        <taxon>Pseudomonadota</taxon>
        <taxon>Alphaproteobacteria</taxon>
        <taxon>Hyphomicrobiales</taxon>
        <taxon>Phyllobacteriaceae</taxon>
        <taxon>Mesorhizobium</taxon>
    </lineage>
</organism>
<dbReference type="CDD" id="cd00293">
    <property type="entry name" value="USP-like"/>
    <property type="match status" value="1"/>
</dbReference>
<dbReference type="EMBL" id="JAPYKO010000003">
    <property type="protein sequence ID" value="MEI9401661.1"/>
    <property type="molecule type" value="Genomic_DNA"/>
</dbReference>
<dbReference type="RefSeq" id="WP_337091990.1">
    <property type="nucleotide sequence ID" value="NZ_JAPYKO010000003.1"/>
</dbReference>